<feature type="transmembrane region" description="Helical" evidence="1">
    <location>
        <begin position="46"/>
        <end position="69"/>
    </location>
</feature>
<proteinExistence type="predicted"/>
<dbReference type="Pfam" id="PF00990">
    <property type="entry name" value="GGDEF"/>
    <property type="match status" value="1"/>
</dbReference>
<organism evidence="4">
    <name type="scientific">hydrothermal vent metagenome</name>
    <dbReference type="NCBI Taxonomy" id="652676"/>
    <lineage>
        <taxon>unclassified sequences</taxon>
        <taxon>metagenomes</taxon>
        <taxon>ecological metagenomes</taxon>
    </lineage>
</organism>
<name>A0A3B0XKD0_9ZZZZ</name>
<dbReference type="SUPFAM" id="SSF141868">
    <property type="entry name" value="EAL domain-like"/>
    <property type="match status" value="1"/>
</dbReference>
<evidence type="ECO:0000313" key="4">
    <source>
        <dbReference type="EMBL" id="VAW56554.1"/>
    </source>
</evidence>
<gene>
    <name evidence="4" type="ORF">MNBD_GAMMA07-1141</name>
</gene>
<feature type="domain" description="EAL" evidence="2">
    <location>
        <begin position="401"/>
        <end position="653"/>
    </location>
</feature>
<dbReference type="FunFam" id="3.30.70.270:FF:000001">
    <property type="entry name" value="Diguanylate cyclase domain protein"/>
    <property type="match status" value="1"/>
</dbReference>
<dbReference type="EMBL" id="UOFF01000247">
    <property type="protein sequence ID" value="VAW56554.1"/>
    <property type="molecule type" value="Genomic_DNA"/>
</dbReference>
<evidence type="ECO:0000259" key="3">
    <source>
        <dbReference type="PROSITE" id="PS50887"/>
    </source>
</evidence>
<sequence>MASTSSTITKKANSLPYIEPTIRVIAGFLLSILGGLIYLYPDITLILLGLLFFISLNLFQSGLTHFCMMEKTLKLFRFRSELDEIKTLSNEVVRSAAIQKSYIDTLNLLNEAVLELSDKGIILSASDGWIKLLCCVPNAEKTIGSPITDYIDKGDKALILDMLRKIVTAQKKVTTVRFRLICSDQLEHWIGGKFMLQQFDDNIFKIRGVLRDITDTYLQEKQIKYMALHDSLTGLPNRVMLESKMKHTLAQSIRHTKMMGILFIDLDNFKQVNDIHGHKAGDSLLITVSHIMKNRLRETDILARWGGDEFVVLLPELTNEKDLHMIADVLMGQLEDELIAAGFDTFVTLSIGGSIYPTDAETCEGLLIQADKALYFAKDQGRNNVQFYSALCNNGDLGFYDLDMTSRFSLAVKDQAIEVHYQPIIASDTKKLTGYEALARWNDDKYGWVSPAMFIPMAENLGLIQDLGRQVMNKAITDFSSIAEANSNLALSVNLSNRQLMQADFNTWLVNIVNHSSMNPHQLKLEITESITQIGIARAKEILNALRNSGFKLSLDDFGTGYSSLSHLHNLPINELKIDISFVRRFQQKEGKIMLETIAVMGNSLGLELVAEGVETSECVNAMSALGVTRLQGYYFSAAKPWSEALHFINTDFNEHK</sequence>
<dbReference type="Gene3D" id="3.20.20.450">
    <property type="entry name" value="EAL domain"/>
    <property type="match status" value="1"/>
</dbReference>
<dbReference type="InterPro" id="IPR035919">
    <property type="entry name" value="EAL_sf"/>
</dbReference>
<dbReference type="Gene3D" id="6.10.140.1340">
    <property type="match status" value="1"/>
</dbReference>
<dbReference type="SMART" id="SM00052">
    <property type="entry name" value="EAL"/>
    <property type="match status" value="1"/>
</dbReference>
<dbReference type="Gene3D" id="3.30.70.270">
    <property type="match status" value="1"/>
</dbReference>
<dbReference type="InterPro" id="IPR035965">
    <property type="entry name" value="PAS-like_dom_sf"/>
</dbReference>
<keyword evidence="1" id="KW-1133">Transmembrane helix</keyword>
<accession>A0A3B0XKD0</accession>
<dbReference type="CDD" id="cd01949">
    <property type="entry name" value="GGDEF"/>
    <property type="match status" value="1"/>
</dbReference>
<dbReference type="SUPFAM" id="SSF55785">
    <property type="entry name" value="PYP-like sensor domain (PAS domain)"/>
    <property type="match status" value="1"/>
</dbReference>
<dbReference type="InterPro" id="IPR001633">
    <property type="entry name" value="EAL_dom"/>
</dbReference>
<dbReference type="InterPro" id="IPR043128">
    <property type="entry name" value="Rev_trsase/Diguanyl_cyclase"/>
</dbReference>
<dbReference type="SMART" id="SM00267">
    <property type="entry name" value="GGDEF"/>
    <property type="match status" value="1"/>
</dbReference>
<dbReference type="PANTHER" id="PTHR44757:SF2">
    <property type="entry name" value="BIOFILM ARCHITECTURE MAINTENANCE PROTEIN MBAA"/>
    <property type="match status" value="1"/>
</dbReference>
<dbReference type="InterPro" id="IPR052155">
    <property type="entry name" value="Biofilm_reg_signaling"/>
</dbReference>
<evidence type="ECO:0000256" key="1">
    <source>
        <dbReference type="SAM" id="Phobius"/>
    </source>
</evidence>
<dbReference type="InterPro" id="IPR029787">
    <property type="entry name" value="Nucleotide_cyclase"/>
</dbReference>
<evidence type="ECO:0000259" key="2">
    <source>
        <dbReference type="PROSITE" id="PS50883"/>
    </source>
</evidence>
<keyword evidence="1" id="KW-0812">Transmembrane</keyword>
<dbReference type="AlphaFoldDB" id="A0A3B0XKD0"/>
<dbReference type="InterPro" id="IPR000160">
    <property type="entry name" value="GGDEF_dom"/>
</dbReference>
<reference evidence="4" key="1">
    <citation type="submission" date="2018-06" db="EMBL/GenBank/DDBJ databases">
        <authorList>
            <person name="Zhirakovskaya E."/>
        </authorList>
    </citation>
    <scope>NUCLEOTIDE SEQUENCE</scope>
</reference>
<dbReference type="Gene3D" id="3.30.450.20">
    <property type="entry name" value="PAS domain"/>
    <property type="match status" value="1"/>
</dbReference>
<dbReference type="PROSITE" id="PS50883">
    <property type="entry name" value="EAL"/>
    <property type="match status" value="1"/>
</dbReference>
<dbReference type="PANTHER" id="PTHR44757">
    <property type="entry name" value="DIGUANYLATE CYCLASE DGCP"/>
    <property type="match status" value="1"/>
</dbReference>
<keyword evidence="1" id="KW-0472">Membrane</keyword>
<feature type="domain" description="GGDEF" evidence="3">
    <location>
        <begin position="257"/>
        <end position="390"/>
    </location>
</feature>
<feature type="transmembrane region" description="Helical" evidence="1">
    <location>
        <begin position="21"/>
        <end position="40"/>
    </location>
</feature>
<dbReference type="SUPFAM" id="SSF55073">
    <property type="entry name" value="Nucleotide cyclase"/>
    <property type="match status" value="1"/>
</dbReference>
<dbReference type="NCBIfam" id="TIGR00254">
    <property type="entry name" value="GGDEF"/>
    <property type="match status" value="1"/>
</dbReference>
<protein>
    <submittedName>
        <fullName evidence="4">Diguanylate cyclase/phosphodiesterase (GGDEF &amp; EAL domains) with PAS/PAC sensor(S)</fullName>
    </submittedName>
</protein>
<dbReference type="CDD" id="cd01948">
    <property type="entry name" value="EAL"/>
    <property type="match status" value="1"/>
</dbReference>
<dbReference type="Pfam" id="PF00563">
    <property type="entry name" value="EAL"/>
    <property type="match status" value="1"/>
</dbReference>
<dbReference type="PROSITE" id="PS50887">
    <property type="entry name" value="GGDEF"/>
    <property type="match status" value="1"/>
</dbReference>